<dbReference type="Proteomes" id="UP000178520">
    <property type="component" value="Unassembled WGS sequence"/>
</dbReference>
<comment type="caution">
    <text evidence="18">The sequence shown here is derived from an EMBL/GenBank/DDBJ whole genome shotgun (WGS) entry which is preliminary data.</text>
</comment>
<organism evidence="18 19">
    <name type="scientific">Candidatus Yanofskybacteria bacterium RIFCSPHIGHO2_01_FULL_41_21</name>
    <dbReference type="NCBI Taxonomy" id="1802660"/>
    <lineage>
        <taxon>Bacteria</taxon>
        <taxon>Candidatus Yanofskyibacteriota</taxon>
    </lineage>
</organism>
<evidence type="ECO:0000256" key="8">
    <source>
        <dbReference type="ARBA" id="ARBA00022840"/>
    </source>
</evidence>
<dbReference type="Pfam" id="PF12705">
    <property type="entry name" value="PDDEXK_1"/>
    <property type="match status" value="1"/>
</dbReference>
<name>A0A1F8EBG2_9BACT</name>
<keyword evidence="2" id="KW-0540">Nuclease</keyword>
<dbReference type="EC" id="5.6.2.4" evidence="13"/>
<dbReference type="PANTHER" id="PTHR11070">
    <property type="entry name" value="UVRD / RECB / PCRA DNA HELICASE FAMILY MEMBER"/>
    <property type="match status" value="1"/>
</dbReference>
<dbReference type="STRING" id="1802660.A2735_00950"/>
<evidence type="ECO:0000256" key="10">
    <source>
        <dbReference type="ARBA" id="ARBA00023204"/>
    </source>
</evidence>
<evidence type="ECO:0000256" key="6">
    <source>
        <dbReference type="ARBA" id="ARBA00022806"/>
    </source>
</evidence>
<dbReference type="SUPFAM" id="SSF52540">
    <property type="entry name" value="P-loop containing nucleoside triphosphate hydrolases"/>
    <property type="match status" value="1"/>
</dbReference>
<dbReference type="AlphaFoldDB" id="A0A1F8EBG2"/>
<dbReference type="Gene3D" id="3.90.320.10">
    <property type="match status" value="1"/>
</dbReference>
<dbReference type="InterPro" id="IPR011604">
    <property type="entry name" value="PDDEXK-like_dom_sf"/>
</dbReference>
<dbReference type="GO" id="GO:0000725">
    <property type="term" value="P:recombinational repair"/>
    <property type="evidence" value="ECO:0007669"/>
    <property type="project" value="TreeGrafter"/>
</dbReference>
<dbReference type="PROSITE" id="PS51217">
    <property type="entry name" value="UVRD_HELICASE_CTER"/>
    <property type="match status" value="1"/>
</dbReference>
<evidence type="ECO:0000256" key="2">
    <source>
        <dbReference type="ARBA" id="ARBA00022722"/>
    </source>
</evidence>
<feature type="domain" description="UvrD-like helicase ATP-binding" evidence="16">
    <location>
        <begin position="34"/>
        <end position="354"/>
    </location>
</feature>
<accession>A0A1F8EBG2</accession>
<dbReference type="GO" id="GO:0004527">
    <property type="term" value="F:exonuclease activity"/>
    <property type="evidence" value="ECO:0007669"/>
    <property type="project" value="UniProtKB-KW"/>
</dbReference>
<keyword evidence="9" id="KW-0238">DNA-binding</keyword>
<dbReference type="GO" id="GO:0003677">
    <property type="term" value="F:DNA binding"/>
    <property type="evidence" value="ECO:0007669"/>
    <property type="project" value="UniProtKB-KW"/>
</dbReference>
<dbReference type="EMBL" id="MGJA01000006">
    <property type="protein sequence ID" value="OGM97947.1"/>
    <property type="molecule type" value="Genomic_DNA"/>
</dbReference>
<dbReference type="InterPro" id="IPR014017">
    <property type="entry name" value="DNA_helicase_UvrD-like_C"/>
</dbReference>
<dbReference type="InterPro" id="IPR000212">
    <property type="entry name" value="DNA_helicase_UvrD/REP"/>
</dbReference>
<reference evidence="18 19" key="1">
    <citation type="journal article" date="2016" name="Nat. Commun.">
        <title>Thousands of microbial genomes shed light on interconnected biogeochemical processes in an aquifer system.</title>
        <authorList>
            <person name="Anantharaman K."/>
            <person name="Brown C.T."/>
            <person name="Hug L.A."/>
            <person name="Sharon I."/>
            <person name="Castelle C.J."/>
            <person name="Probst A.J."/>
            <person name="Thomas B.C."/>
            <person name="Singh A."/>
            <person name="Wilkins M.J."/>
            <person name="Karaoz U."/>
            <person name="Brodie E.L."/>
            <person name="Williams K.H."/>
            <person name="Hubbard S.S."/>
            <person name="Banfield J.F."/>
        </authorList>
    </citation>
    <scope>NUCLEOTIDE SEQUENCE [LARGE SCALE GENOMIC DNA]</scope>
</reference>
<dbReference type="InterPro" id="IPR014016">
    <property type="entry name" value="UvrD-like_ATP-bd"/>
</dbReference>
<gene>
    <name evidence="18" type="ORF">A2735_00950</name>
</gene>
<dbReference type="GO" id="GO:0005524">
    <property type="term" value="F:ATP binding"/>
    <property type="evidence" value="ECO:0007669"/>
    <property type="project" value="UniProtKB-UniRule"/>
</dbReference>
<dbReference type="Pfam" id="PF13361">
    <property type="entry name" value="UvrD_C"/>
    <property type="match status" value="2"/>
</dbReference>
<evidence type="ECO:0000256" key="1">
    <source>
        <dbReference type="ARBA" id="ARBA00009922"/>
    </source>
</evidence>
<evidence type="ECO:0000256" key="11">
    <source>
        <dbReference type="ARBA" id="ARBA00023235"/>
    </source>
</evidence>
<keyword evidence="8 15" id="KW-0067">ATP-binding</keyword>
<evidence type="ECO:0000256" key="12">
    <source>
        <dbReference type="ARBA" id="ARBA00034617"/>
    </source>
</evidence>
<keyword evidence="5 15" id="KW-0378">Hydrolase</keyword>
<protein>
    <recommendedName>
        <fullName evidence="13">DNA 3'-5' helicase</fullName>
        <ecNumber evidence="13">5.6.2.4</ecNumber>
    </recommendedName>
</protein>
<dbReference type="InterPro" id="IPR038726">
    <property type="entry name" value="PDDEXK_AddAB-type"/>
</dbReference>
<evidence type="ECO:0000256" key="5">
    <source>
        <dbReference type="ARBA" id="ARBA00022801"/>
    </source>
</evidence>
<dbReference type="Pfam" id="PF00580">
    <property type="entry name" value="UvrD-helicase"/>
    <property type="match status" value="1"/>
</dbReference>
<evidence type="ECO:0000256" key="14">
    <source>
        <dbReference type="ARBA" id="ARBA00048988"/>
    </source>
</evidence>
<keyword evidence="10" id="KW-0234">DNA repair</keyword>
<evidence type="ECO:0000256" key="15">
    <source>
        <dbReference type="PROSITE-ProRule" id="PRU00560"/>
    </source>
</evidence>
<keyword evidence="6 15" id="KW-0347">Helicase</keyword>
<dbReference type="InterPro" id="IPR013986">
    <property type="entry name" value="DExx_box_DNA_helicase_dom_sf"/>
</dbReference>
<evidence type="ECO:0000259" key="16">
    <source>
        <dbReference type="PROSITE" id="PS51198"/>
    </source>
</evidence>
<evidence type="ECO:0000313" key="18">
    <source>
        <dbReference type="EMBL" id="OGM97947.1"/>
    </source>
</evidence>
<sequence length="998" mass="112704">MYPVRSPARDLVASPEDLGGATSNGMSEFEIQYKKLNKAQKEAVDTIEGPVMVIAGPGTGKTQILTLRIANILLKTDTPPGGILALTFTEAGAKEMKRRLRGIVGPQANDIRIHTYHGFANSVISEFDDHFPHLSRTKQITEVEAEMLVRDILKEKRFAKLRPFGEPDFYVAKIISTISDAKKEAWTPEMVRAFATDEIKRTENDEESISSRGSTKGKLKAEALKRIEKCERTILFADVYEAYEKLKKVQRKMDYDDLIIELLLALCSDELLLRMLQERFLYILIDEHQDTNDSQNVLIRTIANFFDTPNLFVVGDEKQAIYRFQGASVENFLQFQNIWKSMRMIPLETNYRSHQNILDASFSMIENNYTDGEHTNLRVRLHSEADETPRPIDLVMAGNTVAGDEYLINEVQNILNNHPAKTIAVITRRNREVEHLLRICERHNIPASAERGIDIFSHPLGVLFFALIEFLTDPGAIEALAKTIAGGLWNLDFENQARLIRSVRSGKISEIDKEISAIAVLKKNITHTGAIAYLTLAGELSGINNLASRDPLSAEVWRAIILLASELAGRGNTDDPMKLISDLLAYRASADSKSIKISTGASDARVRIMTAHGSKGLEFDYVFVPYATEESWIIRGRGAYFILPREKEEGDEIRDVRRLFYVALTRARGHACLISPLEESPERPLSPLRFLDELDPQYVSKIDLPSKALVDTDSQSIEDIDLNRVTEMIEYAKRSLLERGLSVTALNHFCECPNRFLFKSILKLPEPPSASAEKGNAMHEAMASIWHLSDKSESSISDSIEKTVREYFENSLLPIFEKEPAVEELVSDAPMVATALRIHINQAGTIATETWAEQLLEVNYKKEVITLNLHGKLDAVLDTKSVVFVFDYKTRESLSVNAIKGETKNSNRDYFRQLVFYKILLDKNQKYKNKTIEPALVFIKPDSKGRCPIISLPVESTDIEQVKQEIQNLVESIWSGKFLTTICDNKDCEYCALRKMML</sequence>
<dbReference type="InterPro" id="IPR027417">
    <property type="entry name" value="P-loop_NTPase"/>
</dbReference>
<comment type="similarity">
    <text evidence="1">Belongs to the helicase family. UvrD subfamily.</text>
</comment>
<evidence type="ECO:0000259" key="17">
    <source>
        <dbReference type="PROSITE" id="PS51217"/>
    </source>
</evidence>
<dbReference type="Gene3D" id="1.10.486.10">
    <property type="entry name" value="PCRA, domain 4"/>
    <property type="match status" value="1"/>
</dbReference>
<evidence type="ECO:0000313" key="19">
    <source>
        <dbReference type="Proteomes" id="UP000178520"/>
    </source>
</evidence>
<dbReference type="CDD" id="cd17932">
    <property type="entry name" value="DEXQc_UvrD"/>
    <property type="match status" value="1"/>
</dbReference>
<keyword evidence="7" id="KW-0269">Exonuclease</keyword>
<feature type="binding site" evidence="15">
    <location>
        <begin position="55"/>
        <end position="62"/>
    </location>
    <ligand>
        <name>ATP</name>
        <dbReference type="ChEBI" id="CHEBI:30616"/>
    </ligand>
</feature>
<comment type="catalytic activity">
    <reaction evidence="14">
        <text>ATP + H2O = ADP + phosphate + H(+)</text>
        <dbReference type="Rhea" id="RHEA:13065"/>
        <dbReference type="ChEBI" id="CHEBI:15377"/>
        <dbReference type="ChEBI" id="CHEBI:15378"/>
        <dbReference type="ChEBI" id="CHEBI:30616"/>
        <dbReference type="ChEBI" id="CHEBI:43474"/>
        <dbReference type="ChEBI" id="CHEBI:456216"/>
        <dbReference type="EC" id="5.6.2.4"/>
    </reaction>
</comment>
<evidence type="ECO:0000256" key="7">
    <source>
        <dbReference type="ARBA" id="ARBA00022839"/>
    </source>
</evidence>
<keyword evidence="4" id="KW-0227">DNA damage</keyword>
<dbReference type="Gene3D" id="1.10.10.160">
    <property type="match status" value="1"/>
</dbReference>
<evidence type="ECO:0000256" key="3">
    <source>
        <dbReference type="ARBA" id="ARBA00022741"/>
    </source>
</evidence>
<comment type="catalytic activity">
    <reaction evidence="12">
        <text>Couples ATP hydrolysis with the unwinding of duplex DNA by translocating in the 3'-5' direction.</text>
        <dbReference type="EC" id="5.6.2.4"/>
    </reaction>
</comment>
<dbReference type="GO" id="GO:0043138">
    <property type="term" value="F:3'-5' DNA helicase activity"/>
    <property type="evidence" value="ECO:0007669"/>
    <property type="project" value="UniProtKB-EC"/>
</dbReference>
<feature type="domain" description="UvrD-like helicase C-terminal" evidence="17">
    <location>
        <begin position="355"/>
        <end position="616"/>
    </location>
</feature>
<dbReference type="PANTHER" id="PTHR11070:SF2">
    <property type="entry name" value="ATP-DEPENDENT DNA HELICASE SRS2"/>
    <property type="match status" value="1"/>
</dbReference>
<evidence type="ECO:0000256" key="13">
    <source>
        <dbReference type="ARBA" id="ARBA00034808"/>
    </source>
</evidence>
<dbReference type="PROSITE" id="PS51198">
    <property type="entry name" value="UVRD_HELICASE_ATP_BIND"/>
    <property type="match status" value="1"/>
</dbReference>
<dbReference type="Gene3D" id="3.40.50.300">
    <property type="entry name" value="P-loop containing nucleotide triphosphate hydrolases"/>
    <property type="match status" value="2"/>
</dbReference>
<keyword evidence="3 15" id="KW-0547">Nucleotide-binding</keyword>
<evidence type="ECO:0000256" key="4">
    <source>
        <dbReference type="ARBA" id="ARBA00022763"/>
    </source>
</evidence>
<keyword evidence="11" id="KW-0413">Isomerase</keyword>
<proteinExistence type="inferred from homology"/>
<evidence type="ECO:0000256" key="9">
    <source>
        <dbReference type="ARBA" id="ARBA00023125"/>
    </source>
</evidence>